<dbReference type="KEGG" id="tbc:A0O31_02180"/>
<dbReference type="AlphaFoldDB" id="A0A1J0LW19"/>
<evidence type="ECO:0000256" key="1">
    <source>
        <dbReference type="SAM" id="SignalP"/>
    </source>
</evidence>
<dbReference type="SUPFAM" id="SSF52833">
    <property type="entry name" value="Thioredoxin-like"/>
    <property type="match status" value="1"/>
</dbReference>
<dbReference type="RefSeq" id="WP_237259005.1">
    <property type="nucleotide sequence ID" value="NZ_CP016312.1"/>
</dbReference>
<evidence type="ECO:0000259" key="2">
    <source>
        <dbReference type="Pfam" id="PF01323"/>
    </source>
</evidence>
<reference evidence="4" key="1">
    <citation type="submission" date="2016-06" db="EMBL/GenBank/DDBJ databases">
        <title>Whole genome sequencing of Thermus brockianus strain GE-1.</title>
        <authorList>
            <person name="Schaefers C."/>
            <person name="Blank S."/>
            <person name="Wiebusch S."/>
            <person name="Elleuche S."/>
            <person name="Antranikian G."/>
        </authorList>
    </citation>
    <scope>NUCLEOTIDE SEQUENCE [LARGE SCALE GENOMIC DNA]</scope>
    <source>
        <strain evidence="4">GE-1</strain>
    </source>
</reference>
<feature type="chain" id="PRO_5012000661" evidence="1">
    <location>
        <begin position="18"/>
        <end position="208"/>
    </location>
</feature>
<keyword evidence="1" id="KW-0732">Signal</keyword>
<evidence type="ECO:0000313" key="4">
    <source>
        <dbReference type="Proteomes" id="UP000182993"/>
    </source>
</evidence>
<dbReference type="InterPro" id="IPR036249">
    <property type="entry name" value="Thioredoxin-like_sf"/>
</dbReference>
<evidence type="ECO:0000313" key="3">
    <source>
        <dbReference type="EMBL" id="APD10228.1"/>
    </source>
</evidence>
<dbReference type="STRING" id="56956.A0O31_02180"/>
<dbReference type="Gene3D" id="3.40.30.10">
    <property type="entry name" value="Glutaredoxin"/>
    <property type="match status" value="1"/>
</dbReference>
<sequence length="208" mass="22731" precursor="true">MRRLGALLGLLGGLALAQIARPPEGFPKALGPLPPGAQVEVETQNNRLLAVRYQGPENAAFLGRLLDRATGLPFSEAFLTWYKENAPGLKGRTLTLNLEGAFLLELAFSEPFRARLAPRRVEALALNQDRLVLGEKGPMLRIFSDFQCPYCQRLAREVLPSLKARAAQGELRISYRHFPLTEIHPEALPAALASDHGPGRTLPGAQPL</sequence>
<dbReference type="InterPro" id="IPR001853">
    <property type="entry name" value="DSBA-like_thioredoxin_dom"/>
</dbReference>
<dbReference type="GO" id="GO:0016491">
    <property type="term" value="F:oxidoreductase activity"/>
    <property type="evidence" value="ECO:0007669"/>
    <property type="project" value="InterPro"/>
</dbReference>
<dbReference type="CDD" id="cd02972">
    <property type="entry name" value="DsbA_family"/>
    <property type="match status" value="1"/>
</dbReference>
<dbReference type="Pfam" id="PF01323">
    <property type="entry name" value="DSBA"/>
    <property type="match status" value="1"/>
</dbReference>
<dbReference type="Proteomes" id="UP000182993">
    <property type="component" value="Chromosome"/>
</dbReference>
<accession>A0A1J0LW19</accession>
<name>A0A1J0LW19_THEBO</name>
<gene>
    <name evidence="3" type="ORF">A0O31_02180</name>
</gene>
<feature type="domain" description="DSBA-like thioredoxin" evidence="2">
    <location>
        <begin position="140"/>
        <end position="184"/>
    </location>
</feature>
<organism evidence="3 4">
    <name type="scientific">Thermus brockianus</name>
    <dbReference type="NCBI Taxonomy" id="56956"/>
    <lineage>
        <taxon>Bacteria</taxon>
        <taxon>Thermotogati</taxon>
        <taxon>Deinococcota</taxon>
        <taxon>Deinococci</taxon>
        <taxon>Thermales</taxon>
        <taxon>Thermaceae</taxon>
        <taxon>Thermus</taxon>
    </lineage>
</organism>
<protein>
    <submittedName>
        <fullName evidence="3">DSBA-like thioredoxin domain protein</fullName>
    </submittedName>
</protein>
<dbReference type="EMBL" id="CP016312">
    <property type="protein sequence ID" value="APD10228.1"/>
    <property type="molecule type" value="Genomic_DNA"/>
</dbReference>
<feature type="signal peptide" evidence="1">
    <location>
        <begin position="1"/>
        <end position="17"/>
    </location>
</feature>
<proteinExistence type="predicted"/>